<dbReference type="InterPro" id="IPR044522">
    <property type="entry name" value="TSO1-like"/>
</dbReference>
<evidence type="ECO:0000256" key="2">
    <source>
        <dbReference type="ARBA" id="ARBA00007267"/>
    </source>
</evidence>
<evidence type="ECO:0000313" key="5">
    <source>
        <dbReference type="EMBL" id="KVH90287.1"/>
    </source>
</evidence>
<comment type="subcellular location">
    <subcellularLocation>
        <location evidence="1">Nucleus</location>
    </subcellularLocation>
</comment>
<dbReference type="GO" id="GO:0005634">
    <property type="term" value="C:nucleus"/>
    <property type="evidence" value="ECO:0007669"/>
    <property type="project" value="UniProtKB-SubCell"/>
</dbReference>
<evidence type="ECO:0000259" key="4">
    <source>
        <dbReference type="PROSITE" id="PS51634"/>
    </source>
</evidence>
<evidence type="ECO:0000256" key="3">
    <source>
        <dbReference type="ARBA" id="ARBA00023242"/>
    </source>
</evidence>
<dbReference type="PANTHER" id="PTHR46159">
    <property type="entry name" value="PROTEIN TESMIN/TSO1-LIKE CXC 2"/>
    <property type="match status" value="1"/>
</dbReference>
<comment type="caution">
    <text evidence="5">The sequence shown here is derived from an EMBL/GenBank/DDBJ whole genome shotgun (WGS) entry which is preliminary data.</text>
</comment>
<keyword evidence="3" id="KW-0539">Nucleus</keyword>
<dbReference type="Proteomes" id="UP000243975">
    <property type="component" value="Unassembled WGS sequence"/>
</dbReference>
<protein>
    <submittedName>
        <fullName evidence="5">CRC domain-containing protein</fullName>
    </submittedName>
</protein>
<sequence length="109" mass="12546">MDGNQNSFFCSYCDCFAARFYCDKHCSCQGCYNIPDYEATVNMTREQIELRNPLAFTPKIHYLEYGDRFVGEHIKGCNCRKSMCQSKYCECYRAKVGCSGGCRCEGCRN</sequence>
<dbReference type="STRING" id="59895.A0A103XGJ3"/>
<dbReference type="InterPro" id="IPR033467">
    <property type="entry name" value="Tesmin/TSO1-like_CXC"/>
</dbReference>
<dbReference type="Pfam" id="PF03638">
    <property type="entry name" value="TCR"/>
    <property type="match status" value="1"/>
</dbReference>
<dbReference type="Gramene" id="KVH90287">
    <property type="protein sequence ID" value="KVH90287"/>
    <property type="gene ID" value="Ccrd_007708"/>
</dbReference>
<dbReference type="PANTHER" id="PTHR46159:SF6">
    <property type="entry name" value="OS12G0605300 PROTEIN"/>
    <property type="match status" value="1"/>
</dbReference>
<dbReference type="EMBL" id="LEKV01005109">
    <property type="protein sequence ID" value="KVH90287.1"/>
    <property type="molecule type" value="Genomic_DNA"/>
</dbReference>
<evidence type="ECO:0000313" key="6">
    <source>
        <dbReference type="Proteomes" id="UP000243975"/>
    </source>
</evidence>
<dbReference type="InterPro" id="IPR005172">
    <property type="entry name" value="CRC"/>
</dbReference>
<comment type="similarity">
    <text evidence="2">Belongs to the lin-54 family.</text>
</comment>
<reference evidence="5 6" key="1">
    <citation type="journal article" date="2016" name="Sci. Rep.">
        <title>The genome sequence of the outbreeding globe artichoke constructed de novo incorporating a phase-aware low-pass sequencing strategy of F1 progeny.</title>
        <authorList>
            <person name="Scaglione D."/>
            <person name="Reyes-Chin-Wo S."/>
            <person name="Acquadro A."/>
            <person name="Froenicke L."/>
            <person name="Portis E."/>
            <person name="Beitel C."/>
            <person name="Tirone M."/>
            <person name="Mauro R."/>
            <person name="Lo Monaco A."/>
            <person name="Mauromicale G."/>
            <person name="Faccioli P."/>
            <person name="Cattivelli L."/>
            <person name="Rieseberg L."/>
            <person name="Michelmore R."/>
            <person name="Lanteri S."/>
        </authorList>
    </citation>
    <scope>NUCLEOTIDE SEQUENCE [LARGE SCALE GENOMIC DNA]</scope>
    <source>
        <strain evidence="5">2C</strain>
    </source>
</reference>
<organism evidence="5 6">
    <name type="scientific">Cynara cardunculus var. scolymus</name>
    <name type="common">Globe artichoke</name>
    <name type="synonym">Cynara scolymus</name>
    <dbReference type="NCBI Taxonomy" id="59895"/>
    <lineage>
        <taxon>Eukaryota</taxon>
        <taxon>Viridiplantae</taxon>
        <taxon>Streptophyta</taxon>
        <taxon>Embryophyta</taxon>
        <taxon>Tracheophyta</taxon>
        <taxon>Spermatophyta</taxon>
        <taxon>Magnoliopsida</taxon>
        <taxon>eudicotyledons</taxon>
        <taxon>Gunneridae</taxon>
        <taxon>Pentapetalae</taxon>
        <taxon>asterids</taxon>
        <taxon>campanulids</taxon>
        <taxon>Asterales</taxon>
        <taxon>Asteraceae</taxon>
        <taxon>Carduoideae</taxon>
        <taxon>Cardueae</taxon>
        <taxon>Carduinae</taxon>
        <taxon>Cynara</taxon>
    </lineage>
</organism>
<feature type="domain" description="CRC" evidence="4">
    <location>
        <begin position="1"/>
        <end position="109"/>
    </location>
</feature>
<dbReference type="OMA" id="IHYLEYG"/>
<dbReference type="PROSITE" id="PS51634">
    <property type="entry name" value="CRC"/>
    <property type="match status" value="1"/>
</dbReference>
<proteinExistence type="inferred from homology"/>
<accession>A0A103XGJ3</accession>
<dbReference type="SMART" id="SM01114">
    <property type="entry name" value="CXC"/>
    <property type="match status" value="1"/>
</dbReference>
<gene>
    <name evidence="5" type="ORF">Ccrd_007708</name>
</gene>
<evidence type="ECO:0000256" key="1">
    <source>
        <dbReference type="ARBA" id="ARBA00004123"/>
    </source>
</evidence>
<dbReference type="AlphaFoldDB" id="A0A103XGJ3"/>
<dbReference type="GO" id="GO:0003700">
    <property type="term" value="F:DNA-binding transcription factor activity"/>
    <property type="evidence" value="ECO:0007669"/>
    <property type="project" value="InterPro"/>
</dbReference>
<keyword evidence="6" id="KW-1185">Reference proteome</keyword>
<feature type="non-terminal residue" evidence="5">
    <location>
        <position position="109"/>
    </location>
</feature>
<name>A0A103XGJ3_CYNCS</name>